<evidence type="ECO:0008006" key="6">
    <source>
        <dbReference type="Google" id="ProtNLM"/>
    </source>
</evidence>
<dbReference type="InterPro" id="IPR010711">
    <property type="entry name" value="PLA2G12"/>
</dbReference>
<feature type="region of interest" description="Disordered" evidence="1">
    <location>
        <begin position="196"/>
        <end position="250"/>
    </location>
</feature>
<dbReference type="GO" id="GO:0004623">
    <property type="term" value="F:phospholipase A2 activity"/>
    <property type="evidence" value="ECO:0007669"/>
    <property type="project" value="InterPro"/>
</dbReference>
<dbReference type="EMBL" id="HBIW01006244">
    <property type="protein sequence ID" value="CAE0689745.1"/>
    <property type="molecule type" value="Transcribed_RNA"/>
</dbReference>
<evidence type="ECO:0000313" key="4">
    <source>
        <dbReference type="EMBL" id="CAH0380242.1"/>
    </source>
</evidence>
<evidence type="ECO:0000256" key="2">
    <source>
        <dbReference type="SAM" id="SignalP"/>
    </source>
</evidence>
<sequence length="250" mass="27862">MQPPRGRMPAMRLALVVALATAEVKVETKPKPCKKFKCYGRKDPAPRSPYFAPRGTGACPEGASPHLAKCCAERDACATICGITEELCKKAFDECYVKECDEVDDFDEHEQCLKDGKIGSDWPWRGGCSWHSEEQKKACMCQGRKDAEERRRQTLSHIYKRYDGDVSKVDELLIKADTPSKFAQLVLRLAAKFPTLLSDRRPPPEPKKKASKPPPPPPEEEEVVEEEAVDDAVGEDDGEEDVIDLDAGEL</sequence>
<feature type="compositionally biased region" description="Basic and acidic residues" evidence="1">
    <location>
        <begin position="198"/>
        <end position="208"/>
    </location>
</feature>
<reference evidence="3" key="1">
    <citation type="submission" date="2021-01" db="EMBL/GenBank/DDBJ databases">
        <authorList>
            <person name="Corre E."/>
            <person name="Pelletier E."/>
            <person name="Niang G."/>
            <person name="Scheremetjew M."/>
            <person name="Finn R."/>
            <person name="Kale V."/>
            <person name="Holt S."/>
            <person name="Cochrane G."/>
            <person name="Meng A."/>
            <person name="Brown T."/>
            <person name="Cohen L."/>
        </authorList>
    </citation>
    <scope>NUCLEOTIDE SEQUENCE</scope>
    <source>
        <strain evidence="3">CCMP1756</strain>
    </source>
</reference>
<dbReference type="Proteomes" id="UP000789595">
    <property type="component" value="Unassembled WGS sequence"/>
</dbReference>
<dbReference type="GO" id="GO:0005576">
    <property type="term" value="C:extracellular region"/>
    <property type="evidence" value="ECO:0007669"/>
    <property type="project" value="InterPro"/>
</dbReference>
<dbReference type="PANTHER" id="PTHR12824">
    <property type="entry name" value="GROUP XII SECRETORY PHOSPHOLIPASE A2 FAMILY MEMBER"/>
    <property type="match status" value="1"/>
</dbReference>
<keyword evidence="2" id="KW-0732">Signal</keyword>
<keyword evidence="5" id="KW-1185">Reference proteome</keyword>
<dbReference type="PANTHER" id="PTHR12824:SF8">
    <property type="entry name" value="GXIVSPLA2, ISOFORM A"/>
    <property type="match status" value="1"/>
</dbReference>
<evidence type="ECO:0000256" key="1">
    <source>
        <dbReference type="SAM" id="MobiDB-lite"/>
    </source>
</evidence>
<organism evidence="3">
    <name type="scientific">Pelagomonas calceolata</name>
    <dbReference type="NCBI Taxonomy" id="35677"/>
    <lineage>
        <taxon>Eukaryota</taxon>
        <taxon>Sar</taxon>
        <taxon>Stramenopiles</taxon>
        <taxon>Ochrophyta</taxon>
        <taxon>Pelagophyceae</taxon>
        <taxon>Pelagomonadales</taxon>
        <taxon>Pelagomonadaceae</taxon>
        <taxon>Pelagomonas</taxon>
    </lineage>
</organism>
<dbReference type="AlphaFoldDB" id="A0A7S3ZPX5"/>
<gene>
    <name evidence="3" type="ORF">PCAL00307_LOCUS5180</name>
    <name evidence="4" type="ORF">PECAL_6P18850</name>
</gene>
<dbReference type="GO" id="GO:0005509">
    <property type="term" value="F:calcium ion binding"/>
    <property type="evidence" value="ECO:0007669"/>
    <property type="project" value="InterPro"/>
</dbReference>
<dbReference type="EMBL" id="CAKKNE010000006">
    <property type="protein sequence ID" value="CAH0380242.1"/>
    <property type="molecule type" value="Genomic_DNA"/>
</dbReference>
<feature type="signal peptide" evidence="2">
    <location>
        <begin position="1"/>
        <end position="22"/>
    </location>
</feature>
<name>A0A7S3ZPX5_9STRA</name>
<evidence type="ECO:0000313" key="5">
    <source>
        <dbReference type="Proteomes" id="UP000789595"/>
    </source>
</evidence>
<feature type="chain" id="PRO_5036403983" description="VDE lipocalin domain-containing protein" evidence="2">
    <location>
        <begin position="23"/>
        <end position="250"/>
    </location>
</feature>
<evidence type="ECO:0000313" key="3">
    <source>
        <dbReference type="EMBL" id="CAE0689745.1"/>
    </source>
</evidence>
<feature type="compositionally biased region" description="Acidic residues" evidence="1">
    <location>
        <begin position="218"/>
        <end position="250"/>
    </location>
</feature>
<reference evidence="4" key="2">
    <citation type="submission" date="2021-11" db="EMBL/GenBank/DDBJ databases">
        <authorList>
            <consortium name="Genoscope - CEA"/>
            <person name="William W."/>
        </authorList>
    </citation>
    <scope>NUCLEOTIDE SEQUENCE</scope>
</reference>
<proteinExistence type="predicted"/>
<accession>A0A7S3ZPX5</accession>
<protein>
    <recommendedName>
        <fullName evidence="6">VDE lipocalin domain-containing protein</fullName>
    </recommendedName>
</protein>
<dbReference type="GO" id="GO:0016042">
    <property type="term" value="P:lipid catabolic process"/>
    <property type="evidence" value="ECO:0007669"/>
    <property type="project" value="InterPro"/>
</dbReference>